<proteinExistence type="predicted"/>
<dbReference type="AlphaFoldDB" id="A0A1H9KXP4"/>
<name>A0A1H9KXP4_9BACI</name>
<evidence type="ECO:0000313" key="1">
    <source>
        <dbReference type="EMBL" id="SER04001.1"/>
    </source>
</evidence>
<gene>
    <name evidence="1" type="ORF">SAMN02787113_02876</name>
</gene>
<comment type="caution">
    <text evidence="1">The sequence shown here is derived from an EMBL/GenBank/DDBJ whole genome shotgun (WGS) entry which is preliminary data.</text>
</comment>
<accession>A0A1H9KXP4</accession>
<dbReference type="Proteomes" id="UP000199410">
    <property type="component" value="Unassembled WGS sequence"/>
</dbReference>
<evidence type="ECO:0000313" key="2">
    <source>
        <dbReference type="Proteomes" id="UP000199410"/>
    </source>
</evidence>
<dbReference type="EMBL" id="FOEL01000010">
    <property type="protein sequence ID" value="SER04001.1"/>
    <property type="molecule type" value="Genomic_DNA"/>
</dbReference>
<sequence length="101" mass="11581">MRALIRLAEVLEQKLGKEIQLQDIGYETVSLMHDEIDTEMVPVSVISKLAEPVICDCANYTDDEGNYYTLISIEIKNASPYEVWLLDDKVVPKFTERNEET</sequence>
<dbReference type="RefSeq" id="WP_089986454.1">
    <property type="nucleotide sequence ID" value="NZ_FMVP01000010.1"/>
</dbReference>
<organism evidence="1 2">
    <name type="scientific">Lysinibacillus fusiformis</name>
    <dbReference type="NCBI Taxonomy" id="28031"/>
    <lineage>
        <taxon>Bacteria</taxon>
        <taxon>Bacillati</taxon>
        <taxon>Bacillota</taxon>
        <taxon>Bacilli</taxon>
        <taxon>Bacillales</taxon>
        <taxon>Bacillaceae</taxon>
        <taxon>Lysinibacillus</taxon>
    </lineage>
</organism>
<reference evidence="1 2" key="1">
    <citation type="submission" date="2016-10" db="EMBL/GenBank/DDBJ databases">
        <authorList>
            <person name="Varghese N."/>
            <person name="Submissions S."/>
        </authorList>
    </citation>
    <scope>NUCLEOTIDE SEQUENCE [LARGE SCALE GENOMIC DNA]</scope>
    <source>
        <strain evidence="1 2">TC-13</strain>
    </source>
</reference>
<protein>
    <submittedName>
        <fullName evidence="1">Uncharacterized protein</fullName>
    </submittedName>
</protein>